<dbReference type="SUPFAM" id="SSF52540">
    <property type="entry name" value="P-loop containing nucleoside triphosphate hydrolases"/>
    <property type="match status" value="1"/>
</dbReference>
<dbReference type="SUPFAM" id="SSF50998">
    <property type="entry name" value="Quinoprotein alcohol dehydrogenase-like"/>
    <property type="match status" value="1"/>
</dbReference>
<evidence type="ECO:0000313" key="6">
    <source>
        <dbReference type="EMBL" id="OQE13674.1"/>
    </source>
</evidence>
<feature type="repeat" description="WD" evidence="2">
    <location>
        <begin position="1290"/>
        <end position="1331"/>
    </location>
</feature>
<evidence type="ECO:0000256" key="1">
    <source>
        <dbReference type="ARBA" id="ARBA00022737"/>
    </source>
</evidence>
<dbReference type="InterPro" id="IPR056884">
    <property type="entry name" value="NPHP3-like_N"/>
</dbReference>
<feature type="compositionally biased region" description="Basic and acidic residues" evidence="4">
    <location>
        <begin position="15"/>
        <end position="25"/>
    </location>
</feature>
<protein>
    <recommendedName>
        <fullName evidence="5">NACHT domain-containing protein</fullName>
    </recommendedName>
</protein>
<feature type="compositionally biased region" description="Polar residues" evidence="4">
    <location>
        <begin position="26"/>
        <end position="37"/>
    </location>
</feature>
<organism evidence="6 7">
    <name type="scientific">Penicillium flavigenum</name>
    <dbReference type="NCBI Taxonomy" id="254877"/>
    <lineage>
        <taxon>Eukaryota</taxon>
        <taxon>Fungi</taxon>
        <taxon>Dikarya</taxon>
        <taxon>Ascomycota</taxon>
        <taxon>Pezizomycotina</taxon>
        <taxon>Eurotiomycetes</taxon>
        <taxon>Eurotiomycetidae</taxon>
        <taxon>Eurotiales</taxon>
        <taxon>Aspergillaceae</taxon>
        <taxon>Penicillium</taxon>
    </lineage>
</organism>
<feature type="coiled-coil region" evidence="3">
    <location>
        <begin position="286"/>
        <end position="316"/>
    </location>
</feature>
<dbReference type="Gene3D" id="2.130.10.10">
    <property type="entry name" value="YVTN repeat-like/Quinoprotein amine dehydrogenase"/>
    <property type="match status" value="2"/>
</dbReference>
<dbReference type="Pfam" id="PF17100">
    <property type="entry name" value="NACHT_N"/>
    <property type="match status" value="1"/>
</dbReference>
<dbReference type="OrthoDB" id="4368804at2759"/>
<dbReference type="PANTHER" id="PTHR10039">
    <property type="entry name" value="AMELOGENIN"/>
    <property type="match status" value="1"/>
</dbReference>
<sequence length="1546" mass="171787">MGLSKIFPCCTQPAGEKDPDERPSKMTETTGASSNAPTADLPPKISPISNIPSEPSNNVVPPKQEVATESHVDPDISISRKVWNRAYDELAKDEGTKSLVEDYMMAVQKANKPDEDASESELKENMAKMNNEGERENIMKQTLESGRKKIYKSSKLTNAVGSATGFVLKFKSVIDLAVGTNPQAALPWAGVCVGLQFLLNPALESQANESGLGYVISRMQWYCELTEHMLSKENIVIGKESYEKVLGRLEATVVELYKALLLYQMKSACSYYRNQGWTFIRNFISLDDWKAQLDSVKEAEATVENDSRKYNEARTQSNLGEIVRNCQGTLDVLTGVRETLQEYIASQSQIARGKDFDECLADLYVEDPQGQLSGIQGLKDDLIPEACEWILKSEEFKSFTDWSDASQSQVLWVNGPAGTGKTMLMISIIMKLFDQSKDAPGISFYFFDASQKTKNGAMDGLRSLIWLLLVQQPHLISYLVEKHKRSRKAMFEGQSAFWSLRETFKAMLADENLSPVYLTFDALDECAQGTPCEKDLLKLVEDTVKASGKGPTKVKWLLSSRPEVGVYNTLKRAKEGAVTELDVTVHKEPLQAYITHKITQLRIEQNYEQPTLDGMLAELNKNEQTTFLWVSLVFKDLVTGDTGEWEAVEHVSKFPDDLNETYDRIMERIDGIKSKAEREFCKRVLEAACFASRPLSFDEVHAIAGLPPKLQSPGIVTRCGSFLTVHNDVVYLFHHSTGEYLTRYFESNSPGGPPQAHEALAKQAFLAMSNGLRYNMYELKPETESKSFSPPPGAKPLAAIQYSCEFWVYHLLQGSSPIADDGPVLSFLETHFLHWLESLSLLSKLPSALTSIRELLKRTKSTQNESPKLIAFLQDAERFVMGNLSIMTNAPLQIYGGPLVFSPAKSIVKNRFWEQRSPVAGNISGIDDNWGPCLQTVDGTGGQIVFAPNGKLFAIAFREGDKHEIVQVWDPSIGVCVQSFVLPVEWKFIAAGFELDAIKTQLFIAFTPDSEVIIASNNQTARLLDVATGDCRDTITLDLIVEDMALSPDGKYAAFVYENKIRLLTTSNWKHQHTLEEDGRSWIRCMNFASDSKTLASGSNKGQATIWNVVDGSRKHTIEIGGADRMFLQQVFLPPDSDHIVTLASEAGKPGNVAIWEAATGECLQKLGGDSGPSDMALSPDGKLAALSHGTSIDIVNVADDSLIKRLFTGILTGYMRFSEDSALLITTGKGVLRFWDATEPEEELPSQELDHSVLKFSPNGQVLAIGCKDGTIKLQDVTTKNTKHTEKERAHENGEVWRIVFSPDGKIFATIAHDGTVRVWDTVTGDNKERLEPPIERDPLDIQSRSVIRDVKFSADSSCLAILSGEYYSRRLDVWSFNEGTFLQDFQKYGDGGIRDFSFSPDGKTVATLPPGKVWDLATKECTHKFSAPERTHGYDEFKQVALSRDVQTVDSEVTELSFSDDGNSLQTNRGVFRLNGGILAGSPDRDLSGSNLYFAGRWVARRGKRLLWLPPDCKLGSADQNQKTLVLKGIRDELIQVDFNPDDN</sequence>
<dbReference type="PROSITE" id="PS50294">
    <property type="entry name" value="WD_REPEATS_REGION"/>
    <property type="match status" value="1"/>
</dbReference>
<dbReference type="Pfam" id="PF12894">
    <property type="entry name" value="ANAPC4_WD40"/>
    <property type="match status" value="1"/>
</dbReference>
<dbReference type="Gene3D" id="3.40.50.300">
    <property type="entry name" value="P-loop containing nucleotide triphosphate hydrolases"/>
    <property type="match status" value="1"/>
</dbReference>
<evidence type="ECO:0000256" key="2">
    <source>
        <dbReference type="PROSITE-ProRule" id="PRU00221"/>
    </source>
</evidence>
<feature type="repeat" description="WD" evidence="2">
    <location>
        <begin position="1083"/>
        <end position="1117"/>
    </location>
</feature>
<dbReference type="InterPro" id="IPR031359">
    <property type="entry name" value="NACHT_N"/>
</dbReference>
<gene>
    <name evidence="6" type="ORF">PENFLA_c044G10138</name>
</gene>
<feature type="region of interest" description="Disordered" evidence="4">
    <location>
        <begin position="1"/>
        <end position="72"/>
    </location>
</feature>
<dbReference type="PROSITE" id="PS50082">
    <property type="entry name" value="WD_REPEATS_2"/>
    <property type="match status" value="2"/>
</dbReference>
<accession>A0A1V6SIZ8</accession>
<feature type="domain" description="NACHT" evidence="5">
    <location>
        <begin position="409"/>
        <end position="562"/>
    </location>
</feature>
<dbReference type="SMART" id="SM00320">
    <property type="entry name" value="WD40"/>
    <property type="match status" value="7"/>
</dbReference>
<dbReference type="PROSITE" id="PS50837">
    <property type="entry name" value="NACHT"/>
    <property type="match status" value="1"/>
</dbReference>
<evidence type="ECO:0000256" key="3">
    <source>
        <dbReference type="SAM" id="Coils"/>
    </source>
</evidence>
<keyword evidence="7" id="KW-1185">Reference proteome</keyword>
<feature type="compositionally biased region" description="Low complexity" evidence="4">
    <location>
        <begin position="42"/>
        <end position="63"/>
    </location>
</feature>
<dbReference type="PANTHER" id="PTHR10039:SF17">
    <property type="entry name" value="FUNGAL STAND N-TERMINAL GOODBYE DOMAIN-CONTAINING PROTEIN-RELATED"/>
    <property type="match status" value="1"/>
</dbReference>
<comment type="caution">
    <text evidence="6">The sequence shown here is derived from an EMBL/GenBank/DDBJ whole genome shotgun (WGS) entry which is preliminary data.</text>
</comment>
<evidence type="ECO:0000259" key="5">
    <source>
        <dbReference type="PROSITE" id="PS50837"/>
    </source>
</evidence>
<keyword evidence="1" id="KW-0677">Repeat</keyword>
<dbReference type="Pfam" id="PF00400">
    <property type="entry name" value="WD40"/>
    <property type="match status" value="2"/>
</dbReference>
<reference evidence="7" key="1">
    <citation type="journal article" date="2017" name="Nat. Microbiol.">
        <title>Global analysis of biosynthetic gene clusters reveals vast potential of secondary metabolite production in Penicillium species.</title>
        <authorList>
            <person name="Nielsen J.C."/>
            <person name="Grijseels S."/>
            <person name="Prigent S."/>
            <person name="Ji B."/>
            <person name="Dainat J."/>
            <person name="Nielsen K.F."/>
            <person name="Frisvad J.C."/>
            <person name="Workman M."/>
            <person name="Nielsen J."/>
        </authorList>
    </citation>
    <scope>NUCLEOTIDE SEQUENCE [LARGE SCALE GENOMIC DNA]</scope>
    <source>
        <strain evidence="7">IBT 14082</strain>
    </source>
</reference>
<dbReference type="InterPro" id="IPR011047">
    <property type="entry name" value="Quinoprotein_ADH-like_sf"/>
</dbReference>
<dbReference type="InterPro" id="IPR007111">
    <property type="entry name" value="NACHT_NTPase"/>
</dbReference>
<keyword evidence="2" id="KW-0853">WD repeat</keyword>
<dbReference type="Proteomes" id="UP000191342">
    <property type="component" value="Unassembled WGS sequence"/>
</dbReference>
<dbReference type="STRING" id="254877.A0A1V6SIZ8"/>
<dbReference type="InterPro" id="IPR015943">
    <property type="entry name" value="WD40/YVTN_repeat-like_dom_sf"/>
</dbReference>
<dbReference type="InterPro" id="IPR024977">
    <property type="entry name" value="Apc4-like_WD40_dom"/>
</dbReference>
<dbReference type="EMBL" id="MLQL01000044">
    <property type="protein sequence ID" value="OQE13674.1"/>
    <property type="molecule type" value="Genomic_DNA"/>
</dbReference>
<dbReference type="InterPro" id="IPR027417">
    <property type="entry name" value="P-loop_NTPase"/>
</dbReference>
<keyword evidence="3" id="KW-0175">Coiled coil</keyword>
<dbReference type="Pfam" id="PF24883">
    <property type="entry name" value="NPHP3_N"/>
    <property type="match status" value="1"/>
</dbReference>
<evidence type="ECO:0000256" key="4">
    <source>
        <dbReference type="SAM" id="MobiDB-lite"/>
    </source>
</evidence>
<name>A0A1V6SIZ8_9EURO</name>
<dbReference type="InterPro" id="IPR001680">
    <property type="entry name" value="WD40_rpt"/>
</dbReference>
<proteinExistence type="predicted"/>
<evidence type="ECO:0000313" key="7">
    <source>
        <dbReference type="Proteomes" id="UP000191342"/>
    </source>
</evidence>